<keyword evidence="2" id="KW-1185">Reference proteome</keyword>
<keyword evidence="1" id="KW-0808">Transferase</keyword>
<reference evidence="1 2" key="1">
    <citation type="submission" date="2020-08" db="EMBL/GenBank/DDBJ databases">
        <title>Genome public.</title>
        <authorList>
            <person name="Liu C."/>
            <person name="Sun Q."/>
        </authorList>
    </citation>
    <scope>NUCLEOTIDE SEQUENCE [LARGE SCALE GENOMIC DNA]</scope>
    <source>
        <strain evidence="1 2">NSJ-46</strain>
    </source>
</reference>
<name>A0ABR7N8G2_9FIRM</name>
<dbReference type="RefSeq" id="WP_249307719.1">
    <property type="nucleotide sequence ID" value="NZ_JACRSZ010000005.1"/>
</dbReference>
<keyword evidence="1" id="KW-0966">Cell projection</keyword>
<dbReference type="GO" id="GO:0008168">
    <property type="term" value="F:methyltransferase activity"/>
    <property type="evidence" value="ECO:0007669"/>
    <property type="project" value="UniProtKB-KW"/>
</dbReference>
<dbReference type="NCBIfam" id="NF038110">
    <property type="entry name" value="Lys_methyl_FliB"/>
    <property type="match status" value="1"/>
</dbReference>
<gene>
    <name evidence="1" type="primary">fliB</name>
    <name evidence="1" type="ORF">H8716_06255</name>
</gene>
<comment type="caution">
    <text evidence="1">The sequence shown here is derived from an EMBL/GenBank/DDBJ whole genome shotgun (WGS) entry which is preliminary data.</text>
</comment>
<evidence type="ECO:0000313" key="2">
    <source>
        <dbReference type="Proteomes" id="UP000657421"/>
    </source>
</evidence>
<accession>A0ABR7N8G2</accession>
<dbReference type="Proteomes" id="UP000657421">
    <property type="component" value="Unassembled WGS sequence"/>
</dbReference>
<evidence type="ECO:0000313" key="1">
    <source>
        <dbReference type="EMBL" id="MBC8572688.1"/>
    </source>
</evidence>
<dbReference type="GO" id="GO:0032259">
    <property type="term" value="P:methylation"/>
    <property type="evidence" value="ECO:0007669"/>
    <property type="project" value="UniProtKB-KW"/>
</dbReference>
<dbReference type="EC" id="2.1.1.-" evidence="1"/>
<keyword evidence="1" id="KW-0282">Flagellum</keyword>
<organism evidence="1 2">
    <name type="scientific">Jingyaoa shaoxingensis</name>
    <dbReference type="NCBI Taxonomy" id="2763671"/>
    <lineage>
        <taxon>Bacteria</taxon>
        <taxon>Bacillati</taxon>
        <taxon>Bacillota</taxon>
        <taxon>Clostridia</taxon>
        <taxon>Lachnospirales</taxon>
        <taxon>Lachnospiraceae</taxon>
        <taxon>Jingyaoa</taxon>
    </lineage>
</organism>
<sequence>MRYTVPDYYKKFQCLAGFCPATCCAGWQIVIDPKSLARYHKVKGRFGNRIRNSVNWKEETFLQYEKKRCAFLNEENLCDMHIEAGPEMMCATCRKYPRHIEEFENEREITLSMSCPAVAKIILEKQEPVTMRTAEDDRQEEEAGFDFFLYSALQDTREVMLNMLQNRKYPVHLRMAEVLALAHDVQSRIRSGQIFEIETILTRYEKGEMALIRKLCAEKGRVHAEELLCLLDEWEVLDEHWKKDVAVWKQCAQSLHPGNIPENDKEQMVVYYLYTYFCGAVYDGDALAKAKMAIVSTLIWEELCRAEEAQKGEILSFEERVELAYRYSRELEHSDPNLNQMEVQMNTREETSFPRLLGILAARAEVDRNE</sequence>
<proteinExistence type="predicted"/>
<protein>
    <submittedName>
        <fullName evidence="1">Flagellin lysine-N-methylase</fullName>
        <ecNumber evidence="1">2.1.1.-</ecNumber>
    </submittedName>
</protein>
<dbReference type="EMBL" id="JACRSZ010000005">
    <property type="protein sequence ID" value="MBC8572688.1"/>
    <property type="molecule type" value="Genomic_DNA"/>
</dbReference>
<keyword evidence="1" id="KW-0969">Cilium</keyword>
<keyword evidence="1" id="KW-0489">Methyltransferase</keyword>